<gene>
    <name evidence="1" type="ORF">FGRAMPH1_01T14679</name>
</gene>
<dbReference type="EMBL" id="HG970333">
    <property type="protein sequence ID" value="CEF79143.1"/>
    <property type="molecule type" value="Genomic_DNA"/>
</dbReference>
<dbReference type="InParanoid" id="I1S623"/>
<reference evidence="1 3" key="3">
    <citation type="journal article" date="2015" name="BMC Genomics">
        <title>The completed genome sequence of the pathogenic ascomycete fungus Fusarium graminearum.</title>
        <authorList>
            <person name="King R."/>
            <person name="Urban M."/>
            <person name="Hammond-Kosack M.C."/>
            <person name="Hassani-Pak K."/>
            <person name="Hammond-Kosack K.E."/>
        </authorList>
    </citation>
    <scope>NUCLEOTIDE SEQUENCE [LARGE SCALE GENOMIC DNA]</scope>
    <source>
        <strain evidence="3">ATCC MYA-4620 / CBS 123657 / FGSC 9075 / NRRL 31084 / PH-1</strain>
        <strain evidence="1">PH-1</strain>
    </source>
</reference>
<protein>
    <submittedName>
        <fullName evidence="1">Chromosome 2, complete genome</fullName>
    </submittedName>
</protein>
<organism evidence="1 3">
    <name type="scientific">Gibberella zeae (strain ATCC MYA-4620 / CBS 123657 / FGSC 9075 / NRRL 31084 / PH-1)</name>
    <name type="common">Wheat head blight fungus</name>
    <name type="synonym">Fusarium graminearum</name>
    <dbReference type="NCBI Taxonomy" id="229533"/>
    <lineage>
        <taxon>Eukaryota</taxon>
        <taxon>Fungi</taxon>
        <taxon>Dikarya</taxon>
        <taxon>Ascomycota</taxon>
        <taxon>Pezizomycotina</taxon>
        <taxon>Sordariomycetes</taxon>
        <taxon>Hypocreomycetidae</taxon>
        <taxon>Hypocreales</taxon>
        <taxon>Nectriaceae</taxon>
        <taxon>Fusarium</taxon>
    </lineage>
</organism>
<dbReference type="VEuPathDB" id="FungiDB:FGRAMPH1_01G14679"/>
<dbReference type="RefSeq" id="XP_011321446.1">
    <property type="nucleotide sequence ID" value="XM_011323144.1"/>
</dbReference>
<dbReference type="HOGENOM" id="CLU_2210302_0_0_1"/>
<dbReference type="EnsemblFungi" id="CEF79143">
    <property type="protein sequence ID" value="CEF79143"/>
    <property type="gene ID" value="FGRRES_12294"/>
</dbReference>
<accession>A0A098DJL4</accession>
<dbReference type="AlphaFoldDB" id="I1S623"/>
<proteinExistence type="predicted"/>
<evidence type="ECO:0000313" key="3">
    <source>
        <dbReference type="Proteomes" id="UP000070720"/>
    </source>
</evidence>
<dbReference type="Proteomes" id="UP000070720">
    <property type="component" value="Chromosome 2"/>
</dbReference>
<reference evidence="2 3" key="1">
    <citation type="journal article" date="2007" name="Science">
        <title>The Fusarium graminearum genome reveals a link between localized polymorphism and pathogen specialization.</title>
        <authorList>
            <person name="Cuomo C.A."/>
            <person name="Gueldener U."/>
            <person name="Xu J.-R."/>
            <person name="Trail F."/>
            <person name="Turgeon B.G."/>
            <person name="Di Pietro A."/>
            <person name="Walton J.D."/>
            <person name="Ma L.-J."/>
            <person name="Baker S.E."/>
            <person name="Rep M."/>
            <person name="Adam G."/>
            <person name="Antoniw J."/>
            <person name="Baldwin T."/>
            <person name="Calvo S.E."/>
            <person name="Chang Y.-L."/>
            <person name="DeCaprio D."/>
            <person name="Gale L.R."/>
            <person name="Gnerre S."/>
            <person name="Goswami R.S."/>
            <person name="Hammond-Kosack K."/>
            <person name="Harris L.J."/>
            <person name="Hilburn K."/>
            <person name="Kennell J.C."/>
            <person name="Kroken S."/>
            <person name="Magnuson J.K."/>
            <person name="Mannhaupt G."/>
            <person name="Mauceli E.W."/>
            <person name="Mewes H.-W."/>
            <person name="Mitterbauer R."/>
            <person name="Muehlbauer G."/>
            <person name="Muensterkoetter M."/>
            <person name="Nelson D."/>
            <person name="O'Donnell K."/>
            <person name="Ouellet T."/>
            <person name="Qi W."/>
            <person name="Quesneville H."/>
            <person name="Roncero M.I.G."/>
            <person name="Seong K.-Y."/>
            <person name="Tetko I.V."/>
            <person name="Urban M."/>
            <person name="Waalwijk C."/>
            <person name="Ward T.J."/>
            <person name="Yao J."/>
            <person name="Birren B.W."/>
            <person name="Kistler H.C."/>
        </authorList>
    </citation>
    <scope>NUCLEOTIDE SEQUENCE [LARGE SCALE GENOMIC DNA]</scope>
    <source>
        <strain evidence="3">ATCC MYA-4620 / CBS 123657 / FGSC 9075 / NRRL 31084 / PH-1</strain>
        <strain evidence="2">PH-1 / ATCC MYA-4620 / FGSC 9075 / NRRL 31084</strain>
    </source>
</reference>
<reference evidence="2" key="4">
    <citation type="submission" date="2017-01" db="UniProtKB">
        <authorList>
            <consortium name="EnsemblFungi"/>
        </authorList>
    </citation>
    <scope>IDENTIFICATION</scope>
    <source>
        <strain evidence="2">PH-1 / ATCC MYA-4620 / FGSC 9075 / NRRL 31084</strain>
    </source>
</reference>
<sequence length="107" mass="11859">MKYTARYSEGLGSNCCWANDRQAPYQGGPGKQSGKHPDMDDAASPCTRYYGCVASTCATSEWRSHIYGGEDPTLVMGVEKGVTWVRMYLFETLHHGDPKAQKPPDRP</sequence>
<keyword evidence="3" id="KW-1185">Reference proteome</keyword>
<name>I1S623_GIBZE</name>
<evidence type="ECO:0000313" key="1">
    <source>
        <dbReference type="EMBL" id="CEF79143.1"/>
    </source>
</evidence>
<evidence type="ECO:0000313" key="2">
    <source>
        <dbReference type="EnsemblFungi" id="CEF79143"/>
    </source>
</evidence>
<dbReference type="KEGG" id="fgr:FGSG_12294"/>
<accession>I1S623</accession>
<reference evidence="2 3" key="2">
    <citation type="journal article" date="2010" name="Nature">
        <title>Comparative genomics reveals mobile pathogenicity chromosomes in Fusarium.</title>
        <authorList>
            <person name="Ma L.J."/>
            <person name="van der Does H.C."/>
            <person name="Borkovich K.A."/>
            <person name="Coleman J.J."/>
            <person name="Daboussi M.J."/>
            <person name="Di Pietro A."/>
            <person name="Dufresne M."/>
            <person name="Freitag M."/>
            <person name="Grabherr M."/>
            <person name="Henrissat B."/>
            <person name="Houterman P.M."/>
            <person name="Kang S."/>
            <person name="Shim W.B."/>
            <person name="Woloshuk C."/>
            <person name="Xie X."/>
            <person name="Xu J.R."/>
            <person name="Antoniw J."/>
            <person name="Baker S.E."/>
            <person name="Bluhm B.H."/>
            <person name="Breakspear A."/>
            <person name="Brown D.W."/>
            <person name="Butchko R.A."/>
            <person name="Chapman S."/>
            <person name="Coulson R."/>
            <person name="Coutinho P.M."/>
            <person name="Danchin E.G."/>
            <person name="Diener A."/>
            <person name="Gale L.R."/>
            <person name="Gardiner D.M."/>
            <person name="Goff S."/>
            <person name="Hammond-Kosack K.E."/>
            <person name="Hilburn K."/>
            <person name="Hua-Van A."/>
            <person name="Jonkers W."/>
            <person name="Kazan K."/>
            <person name="Kodira C.D."/>
            <person name="Koehrsen M."/>
            <person name="Kumar L."/>
            <person name="Lee Y.H."/>
            <person name="Li L."/>
            <person name="Manners J.M."/>
            <person name="Miranda-Saavedra D."/>
            <person name="Mukherjee M."/>
            <person name="Park G."/>
            <person name="Park J."/>
            <person name="Park S.Y."/>
            <person name="Proctor R.H."/>
            <person name="Regev A."/>
            <person name="Ruiz-Roldan M.C."/>
            <person name="Sain D."/>
            <person name="Sakthikumar S."/>
            <person name="Sykes S."/>
            <person name="Schwartz D.C."/>
            <person name="Turgeon B.G."/>
            <person name="Wapinski I."/>
            <person name="Yoder O."/>
            <person name="Young S."/>
            <person name="Zeng Q."/>
            <person name="Zhou S."/>
            <person name="Galagan J."/>
            <person name="Cuomo C.A."/>
            <person name="Kistler H.C."/>
            <person name="Rep M."/>
        </authorList>
    </citation>
    <scope>GENOME REANNOTATION</scope>
    <source>
        <strain evidence="3">ATCC MYA-4620 / CBS 123657 / FGSC 9075 / NRRL 31084 / PH-1</strain>
        <strain evidence="2">PH-1 / ATCC MYA-4620 / FGSC 9075 / NRRL 31084</strain>
    </source>
</reference>